<dbReference type="Proteomes" id="UP001589758">
    <property type="component" value="Unassembled WGS sequence"/>
</dbReference>
<name>A0ABV6CBF3_9GAMM</name>
<dbReference type="Pfam" id="PF00717">
    <property type="entry name" value="Peptidase_S24"/>
    <property type="match status" value="1"/>
</dbReference>
<reference evidence="9 10" key="1">
    <citation type="submission" date="2024-09" db="EMBL/GenBank/DDBJ databases">
        <authorList>
            <person name="Sun Q."/>
            <person name="Mori K."/>
        </authorList>
    </citation>
    <scope>NUCLEOTIDE SEQUENCE [LARGE SCALE GENOMIC DNA]</scope>
    <source>
        <strain evidence="9 10">CCM 8545</strain>
    </source>
</reference>
<dbReference type="PANTHER" id="PTHR33516">
    <property type="entry name" value="LEXA REPRESSOR"/>
    <property type="match status" value="1"/>
</dbReference>
<dbReference type="EC" id="2.7.7.7" evidence="9"/>
<evidence type="ECO:0000256" key="4">
    <source>
        <dbReference type="ARBA" id="ARBA00022813"/>
    </source>
</evidence>
<dbReference type="PRINTS" id="PR00726">
    <property type="entry name" value="LEXASERPTASE"/>
</dbReference>
<dbReference type="NCBIfam" id="NF007621">
    <property type="entry name" value="PRK10276.1"/>
    <property type="match status" value="1"/>
</dbReference>
<keyword evidence="10" id="KW-1185">Reference proteome</keyword>
<evidence type="ECO:0000259" key="8">
    <source>
        <dbReference type="Pfam" id="PF00717"/>
    </source>
</evidence>
<dbReference type="GO" id="GO:0003887">
    <property type="term" value="F:DNA-directed DNA polymerase activity"/>
    <property type="evidence" value="ECO:0007669"/>
    <property type="project" value="UniProtKB-EC"/>
</dbReference>
<dbReference type="InterPro" id="IPR036286">
    <property type="entry name" value="LexA/Signal_pep-like_sf"/>
</dbReference>
<evidence type="ECO:0000313" key="9">
    <source>
        <dbReference type="EMBL" id="MFC0180314.1"/>
    </source>
</evidence>
<keyword evidence="6" id="KW-0742">SOS response</keyword>
<organism evidence="9 10">
    <name type="scientific">Thorsellia kenyensis</name>
    <dbReference type="NCBI Taxonomy" id="1549888"/>
    <lineage>
        <taxon>Bacteria</taxon>
        <taxon>Pseudomonadati</taxon>
        <taxon>Pseudomonadota</taxon>
        <taxon>Gammaproteobacteria</taxon>
        <taxon>Enterobacterales</taxon>
        <taxon>Thorselliaceae</taxon>
        <taxon>Thorsellia</taxon>
    </lineage>
</organism>
<dbReference type="Gene3D" id="2.10.109.10">
    <property type="entry name" value="Umud Fragment, subunit A"/>
    <property type="match status" value="1"/>
</dbReference>
<dbReference type="EMBL" id="JBHLXE010000100">
    <property type="protein sequence ID" value="MFC0180314.1"/>
    <property type="molecule type" value="Genomic_DNA"/>
</dbReference>
<comment type="similarity">
    <text evidence="1 7">Belongs to the peptidase S24 family.</text>
</comment>
<evidence type="ECO:0000256" key="3">
    <source>
        <dbReference type="ARBA" id="ARBA00022801"/>
    </source>
</evidence>
<keyword evidence="2" id="KW-0227">DNA damage</keyword>
<keyword evidence="5" id="KW-0234">DNA repair</keyword>
<comment type="caution">
    <text evidence="9">The sequence shown here is derived from an EMBL/GenBank/DDBJ whole genome shotgun (WGS) entry which is preliminary data.</text>
</comment>
<dbReference type="PANTHER" id="PTHR33516:SF2">
    <property type="entry name" value="LEXA REPRESSOR-RELATED"/>
    <property type="match status" value="1"/>
</dbReference>
<sequence>MDIKFVGKVSESYGLPESIYLPFYLSKVSAGFPSPAQDYVENTLDLNELCIQHPSATFFVRVEGESMIEAGIYSGDILIVDRAITAAQGDIVIVNLNGEFTVKELQLTPQVALVAHNPKYPIRIIKEGDELDIFGVVTNVIRKLPRHKGTSHASSNPIF</sequence>
<feature type="domain" description="Peptidase S24/S26A/S26B/S26C" evidence="8">
    <location>
        <begin position="22"/>
        <end position="137"/>
    </location>
</feature>
<dbReference type="InterPro" id="IPR015927">
    <property type="entry name" value="Peptidase_S24_S26A/B/C"/>
</dbReference>
<evidence type="ECO:0000256" key="5">
    <source>
        <dbReference type="ARBA" id="ARBA00023204"/>
    </source>
</evidence>
<accession>A0ABV6CBF3</accession>
<dbReference type="RefSeq" id="WP_385877427.1">
    <property type="nucleotide sequence ID" value="NZ_JBHLXE010000100.1"/>
</dbReference>
<dbReference type="SUPFAM" id="SSF51306">
    <property type="entry name" value="LexA/Signal peptidase"/>
    <property type="match status" value="1"/>
</dbReference>
<evidence type="ECO:0000256" key="2">
    <source>
        <dbReference type="ARBA" id="ARBA00022763"/>
    </source>
</evidence>
<dbReference type="InterPro" id="IPR006197">
    <property type="entry name" value="Peptidase_S24_LexA"/>
</dbReference>
<protein>
    <submittedName>
        <fullName evidence="9">Translesion error-prone DNA polymerase V autoproteolytic subunit</fullName>
        <ecNumber evidence="9">2.7.7.7</ecNumber>
    </submittedName>
</protein>
<keyword evidence="3 7" id="KW-0378">Hydrolase</keyword>
<dbReference type="CDD" id="cd06529">
    <property type="entry name" value="S24_LexA-like"/>
    <property type="match status" value="1"/>
</dbReference>
<evidence type="ECO:0000256" key="7">
    <source>
        <dbReference type="RuleBase" id="RU003991"/>
    </source>
</evidence>
<keyword evidence="9" id="KW-0548">Nucleotidyltransferase</keyword>
<dbReference type="InterPro" id="IPR050077">
    <property type="entry name" value="LexA_repressor"/>
</dbReference>
<proteinExistence type="inferred from homology"/>
<evidence type="ECO:0000313" key="10">
    <source>
        <dbReference type="Proteomes" id="UP001589758"/>
    </source>
</evidence>
<evidence type="ECO:0000256" key="1">
    <source>
        <dbReference type="ARBA" id="ARBA00007484"/>
    </source>
</evidence>
<evidence type="ECO:0000256" key="6">
    <source>
        <dbReference type="ARBA" id="ARBA00023236"/>
    </source>
</evidence>
<dbReference type="InterPro" id="IPR039418">
    <property type="entry name" value="LexA-like"/>
</dbReference>
<gene>
    <name evidence="9" type="primary">umuD</name>
    <name evidence="9" type="ORF">ACFFIT_09525</name>
</gene>
<keyword evidence="9" id="KW-0808">Transferase</keyword>
<keyword evidence="4 7" id="KW-0068">Autocatalytic cleavage</keyword>